<dbReference type="SMART" id="SM00342">
    <property type="entry name" value="HTH_ARAC"/>
    <property type="match status" value="1"/>
</dbReference>
<dbReference type="Proteomes" id="UP001500689">
    <property type="component" value="Unassembled WGS sequence"/>
</dbReference>
<dbReference type="InterPro" id="IPR050204">
    <property type="entry name" value="AraC_XylS_family_regulators"/>
</dbReference>
<evidence type="ECO:0000256" key="6">
    <source>
        <dbReference type="SAM" id="MobiDB-lite"/>
    </source>
</evidence>
<feature type="region of interest" description="Disordered" evidence="6">
    <location>
        <begin position="292"/>
        <end position="313"/>
    </location>
</feature>
<gene>
    <name evidence="8" type="ORF">GCM10022222_64770</name>
</gene>
<keyword evidence="2" id="KW-0805">Transcription regulation</keyword>
<dbReference type="InterPro" id="IPR018062">
    <property type="entry name" value="HTH_AraC-typ_CS"/>
</dbReference>
<dbReference type="SUPFAM" id="SSF46689">
    <property type="entry name" value="Homeodomain-like"/>
    <property type="match status" value="2"/>
</dbReference>
<sequence length="313" mass="33986">MDLLSDAIAVMRTGEPASNRMSAGEQWCYRFAPYAGAGFHVLLRGSGWLLTDHGDPIRLGTGDAVLLPHGSAHVLSSTPDDRAAVPFETAVTQPDGTTDMLCGKYRFDRSRAHFLMSSLPEVVHLPAEIGAHPELRAAISLLGGEVHGTQPGRDAAVGGLLELLLAYLIRAWLVENAEDAWPKALRDPEIAAALEAVHADPARPWQLAELAAEVRLSRATLARRFTALTGRSPMAYLTWWRMTVAARLLRDSDLQLPAVARQVGYGSPFAFSHAFKRQFGVAPASYRSAAEHGSGEELLRDGEGVHERARVRT</sequence>
<dbReference type="EMBL" id="BAAAZN010000017">
    <property type="protein sequence ID" value="GAA3571644.1"/>
    <property type="molecule type" value="Genomic_DNA"/>
</dbReference>
<dbReference type="Pfam" id="PF12833">
    <property type="entry name" value="HTH_18"/>
    <property type="match status" value="1"/>
</dbReference>
<name>A0ABP6XUH3_9PSEU</name>
<dbReference type="Gene3D" id="1.10.10.60">
    <property type="entry name" value="Homeodomain-like"/>
    <property type="match status" value="2"/>
</dbReference>
<dbReference type="InterPro" id="IPR020449">
    <property type="entry name" value="Tscrpt_reg_AraC-type_HTH"/>
</dbReference>
<keyword evidence="3" id="KW-0238">DNA-binding</keyword>
<dbReference type="PANTHER" id="PTHR46796">
    <property type="entry name" value="HTH-TYPE TRANSCRIPTIONAL ACTIVATOR RHAS-RELATED"/>
    <property type="match status" value="1"/>
</dbReference>
<dbReference type="SUPFAM" id="SSF51215">
    <property type="entry name" value="Regulatory protein AraC"/>
    <property type="match status" value="1"/>
</dbReference>
<keyword evidence="9" id="KW-1185">Reference proteome</keyword>
<protein>
    <submittedName>
        <fullName evidence="8">AraC family transcriptional regulator</fullName>
    </submittedName>
</protein>
<dbReference type="RefSeq" id="WP_344866696.1">
    <property type="nucleotide sequence ID" value="NZ_BAAAZN010000017.1"/>
</dbReference>
<dbReference type="InterPro" id="IPR018060">
    <property type="entry name" value="HTH_AraC"/>
</dbReference>
<evidence type="ECO:0000256" key="1">
    <source>
        <dbReference type="ARBA" id="ARBA00022490"/>
    </source>
</evidence>
<dbReference type="InterPro" id="IPR032783">
    <property type="entry name" value="AraC_lig"/>
</dbReference>
<evidence type="ECO:0000256" key="2">
    <source>
        <dbReference type="ARBA" id="ARBA00023015"/>
    </source>
</evidence>
<comment type="caution">
    <text evidence="8">The sequence shown here is derived from an EMBL/GenBank/DDBJ whole genome shotgun (WGS) entry which is preliminary data.</text>
</comment>
<evidence type="ECO:0000256" key="3">
    <source>
        <dbReference type="ARBA" id="ARBA00023125"/>
    </source>
</evidence>
<feature type="domain" description="HTH araC/xylS-type" evidence="7">
    <location>
        <begin position="191"/>
        <end position="289"/>
    </location>
</feature>
<keyword evidence="5" id="KW-0804">Transcription</keyword>
<dbReference type="Pfam" id="PF12852">
    <property type="entry name" value="Cupin_6"/>
    <property type="match status" value="1"/>
</dbReference>
<dbReference type="PROSITE" id="PS01124">
    <property type="entry name" value="HTH_ARAC_FAMILY_2"/>
    <property type="match status" value="1"/>
</dbReference>
<reference evidence="9" key="1">
    <citation type="journal article" date="2019" name="Int. J. Syst. Evol. Microbiol.">
        <title>The Global Catalogue of Microorganisms (GCM) 10K type strain sequencing project: providing services to taxonomists for standard genome sequencing and annotation.</title>
        <authorList>
            <consortium name="The Broad Institute Genomics Platform"/>
            <consortium name="The Broad Institute Genome Sequencing Center for Infectious Disease"/>
            <person name="Wu L."/>
            <person name="Ma J."/>
        </authorList>
    </citation>
    <scope>NUCLEOTIDE SEQUENCE [LARGE SCALE GENOMIC DNA]</scope>
    <source>
        <strain evidence="9">JCM 16898</strain>
    </source>
</reference>
<evidence type="ECO:0000313" key="8">
    <source>
        <dbReference type="EMBL" id="GAA3571644.1"/>
    </source>
</evidence>
<dbReference type="PROSITE" id="PS00041">
    <property type="entry name" value="HTH_ARAC_FAMILY_1"/>
    <property type="match status" value="1"/>
</dbReference>
<evidence type="ECO:0000256" key="5">
    <source>
        <dbReference type="ARBA" id="ARBA00023163"/>
    </source>
</evidence>
<dbReference type="InterPro" id="IPR037923">
    <property type="entry name" value="HTH-like"/>
</dbReference>
<keyword evidence="4" id="KW-0010">Activator</keyword>
<dbReference type="PRINTS" id="PR00032">
    <property type="entry name" value="HTHARAC"/>
</dbReference>
<proteinExistence type="predicted"/>
<dbReference type="InterPro" id="IPR009057">
    <property type="entry name" value="Homeodomain-like_sf"/>
</dbReference>
<evidence type="ECO:0000256" key="4">
    <source>
        <dbReference type="ARBA" id="ARBA00023159"/>
    </source>
</evidence>
<organism evidence="8 9">
    <name type="scientific">Amycolatopsis ultiminotia</name>
    <dbReference type="NCBI Taxonomy" id="543629"/>
    <lineage>
        <taxon>Bacteria</taxon>
        <taxon>Bacillati</taxon>
        <taxon>Actinomycetota</taxon>
        <taxon>Actinomycetes</taxon>
        <taxon>Pseudonocardiales</taxon>
        <taxon>Pseudonocardiaceae</taxon>
        <taxon>Amycolatopsis</taxon>
    </lineage>
</organism>
<dbReference type="PANTHER" id="PTHR46796:SF13">
    <property type="entry name" value="HTH-TYPE TRANSCRIPTIONAL ACTIVATOR RHAS"/>
    <property type="match status" value="1"/>
</dbReference>
<evidence type="ECO:0000313" key="9">
    <source>
        <dbReference type="Proteomes" id="UP001500689"/>
    </source>
</evidence>
<evidence type="ECO:0000259" key="7">
    <source>
        <dbReference type="PROSITE" id="PS01124"/>
    </source>
</evidence>
<accession>A0ABP6XUH3</accession>
<keyword evidence="1" id="KW-0963">Cytoplasm</keyword>